<comment type="similarity">
    <text evidence="1">Belongs to the UPF0098 family.</text>
</comment>
<dbReference type="SUPFAM" id="SSF49777">
    <property type="entry name" value="PEBP-like"/>
    <property type="match status" value="1"/>
</dbReference>
<proteinExistence type="inferred from homology"/>
<name>A0A7H8N4H5_9ACTN</name>
<dbReference type="Gene3D" id="3.90.280.10">
    <property type="entry name" value="PEBP-like"/>
    <property type="match status" value="1"/>
</dbReference>
<evidence type="ECO:0000313" key="3">
    <source>
        <dbReference type="Proteomes" id="UP000509303"/>
    </source>
</evidence>
<dbReference type="EMBL" id="CP054929">
    <property type="protein sequence ID" value="QKW49213.1"/>
    <property type="molecule type" value="Genomic_DNA"/>
</dbReference>
<keyword evidence="3" id="KW-1185">Reference proteome</keyword>
<dbReference type="InterPro" id="IPR036610">
    <property type="entry name" value="PEBP-like_sf"/>
</dbReference>
<dbReference type="AlphaFoldDB" id="A0A7H8N4H5"/>
<evidence type="ECO:0000256" key="1">
    <source>
        <dbReference type="ARBA" id="ARBA00007120"/>
    </source>
</evidence>
<dbReference type="NCBIfam" id="TIGR00481">
    <property type="entry name" value="YbhB/YbcL family Raf kinase inhibitor-like protein"/>
    <property type="match status" value="1"/>
</dbReference>
<dbReference type="Proteomes" id="UP000509303">
    <property type="component" value="Chromosome"/>
</dbReference>
<dbReference type="InterPro" id="IPR005247">
    <property type="entry name" value="YbhB_YbcL/LppC-like"/>
</dbReference>
<gene>
    <name evidence="2" type="ORF">HUT08_06280</name>
</gene>
<accession>A0A7H8N4H5</accession>
<dbReference type="InterPro" id="IPR008914">
    <property type="entry name" value="PEBP"/>
</dbReference>
<dbReference type="PANTHER" id="PTHR30289:SF1">
    <property type="entry name" value="PEBP (PHOSPHATIDYLETHANOLAMINE-BINDING PROTEIN) FAMILY PROTEIN"/>
    <property type="match status" value="1"/>
</dbReference>
<protein>
    <submittedName>
        <fullName evidence="2">YbhB/YbcL family Raf kinase inhibitor-like protein</fullName>
    </submittedName>
</protein>
<organism evidence="2 3">
    <name type="scientific">Streptomyces buecherae</name>
    <dbReference type="NCBI Taxonomy" id="2763006"/>
    <lineage>
        <taxon>Bacteria</taxon>
        <taxon>Bacillati</taxon>
        <taxon>Actinomycetota</taxon>
        <taxon>Actinomycetes</taxon>
        <taxon>Kitasatosporales</taxon>
        <taxon>Streptomycetaceae</taxon>
        <taxon>Streptomyces</taxon>
    </lineage>
</organism>
<reference evidence="2 3" key="1">
    <citation type="submission" date="2020-06" db="EMBL/GenBank/DDBJ databases">
        <title>Genome mining for natural products.</title>
        <authorList>
            <person name="Zhang B."/>
            <person name="Shi J."/>
            <person name="Ge H."/>
        </authorList>
    </citation>
    <scope>NUCLEOTIDE SEQUENCE [LARGE SCALE GENOMIC DNA]</scope>
    <source>
        <strain evidence="2 3">NA00687</strain>
    </source>
</reference>
<dbReference type="PANTHER" id="PTHR30289">
    <property type="entry name" value="UNCHARACTERIZED PROTEIN YBCL-RELATED"/>
    <property type="match status" value="1"/>
</dbReference>
<dbReference type="RefSeq" id="WP_176160946.1">
    <property type="nucleotide sequence ID" value="NZ_CP054929.1"/>
</dbReference>
<dbReference type="CDD" id="cd00865">
    <property type="entry name" value="PEBP_bact_arch"/>
    <property type="match status" value="1"/>
</dbReference>
<evidence type="ECO:0000313" key="2">
    <source>
        <dbReference type="EMBL" id="QKW49213.1"/>
    </source>
</evidence>
<sequence>MSEQNRRPLPHDFHPAVPSFTVRSDDVTHGGVLKDDQVYSGGNRSPHLRWSGFPEGTKSFAVTCFDPDAPTGSGFWHWSLFDIPADVTELPAGAGSEGFPGLPAGAVHVRNDYGTRDFGGAAPPPGDGSHRYVFTVYAVDTEKLGPDADASPAVVGFNLRFHTLGRAQLIGEYEAPSEG</sequence>
<dbReference type="Pfam" id="PF01161">
    <property type="entry name" value="PBP"/>
    <property type="match status" value="1"/>
</dbReference>